<evidence type="ECO:0000256" key="6">
    <source>
        <dbReference type="ARBA" id="ARBA00022801"/>
    </source>
</evidence>
<evidence type="ECO:0000256" key="1">
    <source>
        <dbReference type="ARBA" id="ARBA00004613"/>
    </source>
</evidence>
<keyword evidence="4 12" id="KW-0732">Signal</keyword>
<dbReference type="SUPFAM" id="SSF51126">
    <property type="entry name" value="Pectin lyase-like"/>
    <property type="match status" value="1"/>
</dbReference>
<proteinExistence type="inferred from homology"/>
<dbReference type="GO" id="GO:0004650">
    <property type="term" value="F:polygalacturonase activity"/>
    <property type="evidence" value="ECO:0007669"/>
    <property type="project" value="InterPro"/>
</dbReference>
<evidence type="ECO:0000256" key="3">
    <source>
        <dbReference type="ARBA" id="ARBA00022525"/>
    </source>
</evidence>
<dbReference type="InterPro" id="IPR050434">
    <property type="entry name" value="Glycosyl_hydrlase_28"/>
</dbReference>
<dbReference type="InterPro" id="IPR012334">
    <property type="entry name" value="Pectin_lyas_fold"/>
</dbReference>
<evidence type="ECO:0000256" key="11">
    <source>
        <dbReference type="RuleBase" id="RU361169"/>
    </source>
</evidence>
<accession>A0A8H3YEV8</accession>
<dbReference type="GO" id="GO:0005576">
    <property type="term" value="C:extracellular region"/>
    <property type="evidence" value="ECO:0007669"/>
    <property type="project" value="UniProtKB-SubCell"/>
</dbReference>
<evidence type="ECO:0000256" key="5">
    <source>
        <dbReference type="ARBA" id="ARBA00022737"/>
    </source>
</evidence>
<evidence type="ECO:0000256" key="10">
    <source>
        <dbReference type="ARBA" id="ARBA00037707"/>
    </source>
</evidence>
<dbReference type="Gene3D" id="2.160.20.10">
    <property type="entry name" value="Single-stranded right-handed beta-helix, Pectin lyase-like"/>
    <property type="match status" value="1"/>
</dbReference>
<dbReference type="OrthoDB" id="1546079at2759"/>
<evidence type="ECO:0000313" key="14">
    <source>
        <dbReference type="Proteomes" id="UP000620104"/>
    </source>
</evidence>
<evidence type="ECO:0000256" key="7">
    <source>
        <dbReference type="ARBA" id="ARBA00023180"/>
    </source>
</evidence>
<keyword evidence="3" id="KW-0964">Secreted</keyword>
<feature type="signal peptide" evidence="12">
    <location>
        <begin position="1"/>
        <end position="18"/>
    </location>
</feature>
<dbReference type="EMBL" id="BLZA01000019">
    <property type="protein sequence ID" value="GHJ86648.1"/>
    <property type="molecule type" value="Genomic_DNA"/>
</dbReference>
<name>A0A8H3YEV8_9TREE</name>
<feature type="chain" id="PRO_5034491197" evidence="12">
    <location>
        <begin position="19"/>
        <end position="177"/>
    </location>
</feature>
<comment type="subcellular location">
    <subcellularLocation>
        <location evidence="1">Secreted</location>
    </subcellularLocation>
</comment>
<evidence type="ECO:0000256" key="2">
    <source>
        <dbReference type="ARBA" id="ARBA00008834"/>
    </source>
</evidence>
<reference evidence="13" key="1">
    <citation type="submission" date="2020-07" db="EMBL/GenBank/DDBJ databases">
        <title>Draft Genome Sequence of a Deep-Sea Yeast, Naganishia (Cryptococcus) liquefaciens strain N6.</title>
        <authorList>
            <person name="Han Y.W."/>
            <person name="Kajitani R."/>
            <person name="Morimoto H."/>
            <person name="Parhat M."/>
            <person name="Tsubouchi H."/>
            <person name="Bakenova O."/>
            <person name="Ogata M."/>
            <person name="Argunhan B."/>
            <person name="Aoki R."/>
            <person name="Kajiwara S."/>
            <person name="Itoh T."/>
            <person name="Iwasaki H."/>
        </authorList>
    </citation>
    <scope>NUCLEOTIDE SEQUENCE</scope>
    <source>
        <strain evidence="13">N6</strain>
    </source>
</reference>
<dbReference type="PANTHER" id="PTHR31884:SF9">
    <property type="entry name" value="ENDOPOLYGALACTURONASE D-RELATED"/>
    <property type="match status" value="1"/>
</dbReference>
<keyword evidence="5" id="KW-0677">Repeat</keyword>
<evidence type="ECO:0000256" key="9">
    <source>
        <dbReference type="ARBA" id="ARBA00023316"/>
    </source>
</evidence>
<comment type="similarity">
    <text evidence="2 11">Belongs to the glycosyl hydrolase 28 family.</text>
</comment>
<dbReference type="InterPro" id="IPR000743">
    <property type="entry name" value="Glyco_hydro_28"/>
</dbReference>
<gene>
    <name evidence="13" type="ORF">NliqN6_3050</name>
</gene>
<evidence type="ECO:0000256" key="8">
    <source>
        <dbReference type="ARBA" id="ARBA00023295"/>
    </source>
</evidence>
<evidence type="ECO:0000256" key="4">
    <source>
        <dbReference type="ARBA" id="ARBA00022729"/>
    </source>
</evidence>
<organism evidence="13 14">
    <name type="scientific">Naganishia liquefaciens</name>
    <dbReference type="NCBI Taxonomy" id="104408"/>
    <lineage>
        <taxon>Eukaryota</taxon>
        <taxon>Fungi</taxon>
        <taxon>Dikarya</taxon>
        <taxon>Basidiomycota</taxon>
        <taxon>Agaricomycotina</taxon>
        <taxon>Tremellomycetes</taxon>
        <taxon>Filobasidiales</taxon>
        <taxon>Filobasidiaceae</taxon>
        <taxon>Naganishia</taxon>
    </lineage>
</organism>
<comment type="function">
    <text evidence="10">Involved in maceration and soft-rotting of plant tissue. Hydrolyzes the 1,4-alpha glycosidic bonds of de-esterified pectate in the smooth region of the plant cell wall.</text>
</comment>
<keyword evidence="8 11" id="KW-0326">Glycosidase</keyword>
<dbReference type="PANTHER" id="PTHR31884">
    <property type="entry name" value="POLYGALACTURONASE"/>
    <property type="match status" value="1"/>
</dbReference>
<protein>
    <submittedName>
        <fullName evidence="13">Uncharacterized protein</fullName>
    </submittedName>
</protein>
<comment type="caution">
    <text evidence="13">The sequence shown here is derived from an EMBL/GenBank/DDBJ whole genome shotgun (WGS) entry which is preliminary data.</text>
</comment>
<dbReference type="AlphaFoldDB" id="A0A8H3YEV8"/>
<evidence type="ECO:0000313" key="13">
    <source>
        <dbReference type="EMBL" id="GHJ86648.1"/>
    </source>
</evidence>
<keyword evidence="7" id="KW-0325">Glycoprotein</keyword>
<dbReference type="GO" id="GO:0045490">
    <property type="term" value="P:pectin catabolic process"/>
    <property type="evidence" value="ECO:0007669"/>
    <property type="project" value="TreeGrafter"/>
</dbReference>
<dbReference type="GO" id="GO:0071555">
    <property type="term" value="P:cell wall organization"/>
    <property type="evidence" value="ECO:0007669"/>
    <property type="project" value="UniProtKB-KW"/>
</dbReference>
<evidence type="ECO:0000256" key="12">
    <source>
        <dbReference type="SAM" id="SignalP"/>
    </source>
</evidence>
<dbReference type="Pfam" id="PF00295">
    <property type="entry name" value="Glyco_hydro_28"/>
    <property type="match status" value="1"/>
</dbReference>
<keyword evidence="14" id="KW-1185">Reference proteome</keyword>
<keyword evidence="9" id="KW-0961">Cell wall biogenesis/degradation</keyword>
<sequence length="177" mass="18514">MLWRSTVAFATLLALANASPSSPVSDAEIQGIICGIQTYGNASLWGNDQLQIVRDTMAMKDNGYYGKSGASLPTVTDPACTISTYDAATIKSIVGSCSSIFVKDLTVPANTTLDLSAVQSGATITFEGKTTWAYGDKNYDLLKLGGKGVTIQGAPCSVIDGNGAAWWDGIGRCDIWG</sequence>
<keyword evidence="6 11" id="KW-0378">Hydrolase</keyword>
<dbReference type="Proteomes" id="UP000620104">
    <property type="component" value="Unassembled WGS sequence"/>
</dbReference>
<dbReference type="InterPro" id="IPR011050">
    <property type="entry name" value="Pectin_lyase_fold/virulence"/>
</dbReference>